<dbReference type="EMBL" id="NEDP02001046">
    <property type="protein sequence ID" value="OWF54433.1"/>
    <property type="molecule type" value="Genomic_DNA"/>
</dbReference>
<dbReference type="Gene3D" id="2.70.170.10">
    <property type="entry name" value="Neurotransmitter-gated ion-channel ligand-binding domain"/>
    <property type="match status" value="1"/>
</dbReference>
<dbReference type="InterPro" id="IPR006202">
    <property type="entry name" value="Neur_chan_lig-bd"/>
</dbReference>
<dbReference type="GO" id="GO:0016020">
    <property type="term" value="C:membrane"/>
    <property type="evidence" value="ECO:0007669"/>
    <property type="project" value="InterPro"/>
</dbReference>
<dbReference type="OrthoDB" id="6153170at2759"/>
<accession>A0A210R086</accession>
<evidence type="ECO:0000313" key="2">
    <source>
        <dbReference type="EMBL" id="OWF54433.1"/>
    </source>
</evidence>
<dbReference type="GO" id="GO:0005230">
    <property type="term" value="F:extracellular ligand-gated monoatomic ion channel activity"/>
    <property type="evidence" value="ECO:0007669"/>
    <property type="project" value="InterPro"/>
</dbReference>
<feature type="domain" description="Neurotransmitter-gated ion-channel ligand-binding" evidence="1">
    <location>
        <begin position="5"/>
        <end position="106"/>
    </location>
</feature>
<protein>
    <submittedName>
        <fullName evidence="2">Acetylcholine receptor subunit alpha-type acr-16</fullName>
    </submittedName>
</protein>
<dbReference type="Proteomes" id="UP000242188">
    <property type="component" value="Unassembled WGS sequence"/>
</dbReference>
<keyword evidence="3" id="KW-1185">Reference proteome</keyword>
<sequence length="131" mass="15004">MDDVKTLLADLMVNYSVEVRPVKDQSMPVYVDVRMGIVSINGYNEVTGVFSVAVVFFLSWIDESLVWDSSSYNNTTSLTFSHTKIWVPKMYLINQADDFKPISNDNFKSHSGIHWLCPVVPRWLTESDVYT</sequence>
<dbReference type="SUPFAM" id="SSF63712">
    <property type="entry name" value="Nicotinic receptor ligand binding domain-like"/>
    <property type="match status" value="1"/>
</dbReference>
<proteinExistence type="predicted"/>
<name>A0A210R086_MIZYE</name>
<dbReference type="Pfam" id="PF02931">
    <property type="entry name" value="Neur_chan_LBD"/>
    <property type="match status" value="1"/>
</dbReference>
<organism evidence="2 3">
    <name type="scientific">Mizuhopecten yessoensis</name>
    <name type="common">Japanese scallop</name>
    <name type="synonym">Patinopecten yessoensis</name>
    <dbReference type="NCBI Taxonomy" id="6573"/>
    <lineage>
        <taxon>Eukaryota</taxon>
        <taxon>Metazoa</taxon>
        <taxon>Spiralia</taxon>
        <taxon>Lophotrochozoa</taxon>
        <taxon>Mollusca</taxon>
        <taxon>Bivalvia</taxon>
        <taxon>Autobranchia</taxon>
        <taxon>Pteriomorphia</taxon>
        <taxon>Pectinida</taxon>
        <taxon>Pectinoidea</taxon>
        <taxon>Pectinidae</taxon>
        <taxon>Mizuhopecten</taxon>
    </lineage>
</organism>
<evidence type="ECO:0000259" key="1">
    <source>
        <dbReference type="Pfam" id="PF02931"/>
    </source>
</evidence>
<dbReference type="InterPro" id="IPR036734">
    <property type="entry name" value="Neur_chan_lig-bd_sf"/>
</dbReference>
<keyword evidence="2" id="KW-0675">Receptor</keyword>
<comment type="caution">
    <text evidence="2">The sequence shown here is derived from an EMBL/GenBank/DDBJ whole genome shotgun (WGS) entry which is preliminary data.</text>
</comment>
<reference evidence="2 3" key="1">
    <citation type="journal article" date="2017" name="Nat. Ecol. Evol.">
        <title>Scallop genome provides insights into evolution of bilaterian karyotype and development.</title>
        <authorList>
            <person name="Wang S."/>
            <person name="Zhang J."/>
            <person name="Jiao W."/>
            <person name="Li J."/>
            <person name="Xun X."/>
            <person name="Sun Y."/>
            <person name="Guo X."/>
            <person name="Huan P."/>
            <person name="Dong B."/>
            <person name="Zhang L."/>
            <person name="Hu X."/>
            <person name="Sun X."/>
            <person name="Wang J."/>
            <person name="Zhao C."/>
            <person name="Wang Y."/>
            <person name="Wang D."/>
            <person name="Huang X."/>
            <person name="Wang R."/>
            <person name="Lv J."/>
            <person name="Li Y."/>
            <person name="Zhang Z."/>
            <person name="Liu B."/>
            <person name="Lu W."/>
            <person name="Hui Y."/>
            <person name="Liang J."/>
            <person name="Zhou Z."/>
            <person name="Hou R."/>
            <person name="Li X."/>
            <person name="Liu Y."/>
            <person name="Li H."/>
            <person name="Ning X."/>
            <person name="Lin Y."/>
            <person name="Zhao L."/>
            <person name="Xing Q."/>
            <person name="Dou J."/>
            <person name="Li Y."/>
            <person name="Mao J."/>
            <person name="Guo H."/>
            <person name="Dou H."/>
            <person name="Li T."/>
            <person name="Mu C."/>
            <person name="Jiang W."/>
            <person name="Fu Q."/>
            <person name="Fu X."/>
            <person name="Miao Y."/>
            <person name="Liu J."/>
            <person name="Yu Q."/>
            <person name="Li R."/>
            <person name="Liao H."/>
            <person name="Li X."/>
            <person name="Kong Y."/>
            <person name="Jiang Z."/>
            <person name="Chourrout D."/>
            <person name="Li R."/>
            <person name="Bao Z."/>
        </authorList>
    </citation>
    <scope>NUCLEOTIDE SEQUENCE [LARGE SCALE GENOMIC DNA]</scope>
    <source>
        <strain evidence="2 3">PY_sf001</strain>
    </source>
</reference>
<dbReference type="AlphaFoldDB" id="A0A210R086"/>
<gene>
    <name evidence="2" type="ORF">KP79_PYT08646</name>
</gene>
<evidence type="ECO:0000313" key="3">
    <source>
        <dbReference type="Proteomes" id="UP000242188"/>
    </source>
</evidence>